<dbReference type="OrthoDB" id="5317787at2759"/>
<feature type="compositionally biased region" description="Low complexity" evidence="1">
    <location>
        <begin position="9"/>
        <end position="22"/>
    </location>
</feature>
<feature type="compositionally biased region" description="Polar residues" evidence="1">
    <location>
        <begin position="26"/>
        <end position="44"/>
    </location>
</feature>
<accession>A0A9P4VLY2</accession>
<organism evidence="2 3">
    <name type="scientific">Patellaria atrata CBS 101060</name>
    <dbReference type="NCBI Taxonomy" id="1346257"/>
    <lineage>
        <taxon>Eukaryota</taxon>
        <taxon>Fungi</taxon>
        <taxon>Dikarya</taxon>
        <taxon>Ascomycota</taxon>
        <taxon>Pezizomycotina</taxon>
        <taxon>Dothideomycetes</taxon>
        <taxon>Dothideomycetes incertae sedis</taxon>
        <taxon>Patellariales</taxon>
        <taxon>Patellariaceae</taxon>
        <taxon>Patellaria</taxon>
    </lineage>
</organism>
<protein>
    <submittedName>
        <fullName evidence="2">Uncharacterized protein</fullName>
    </submittedName>
</protein>
<dbReference type="EMBL" id="MU006105">
    <property type="protein sequence ID" value="KAF2836053.1"/>
    <property type="molecule type" value="Genomic_DNA"/>
</dbReference>
<evidence type="ECO:0000256" key="1">
    <source>
        <dbReference type="SAM" id="MobiDB-lite"/>
    </source>
</evidence>
<feature type="region of interest" description="Disordered" evidence="1">
    <location>
        <begin position="1"/>
        <end position="50"/>
    </location>
</feature>
<dbReference type="Proteomes" id="UP000799429">
    <property type="component" value="Unassembled WGS sequence"/>
</dbReference>
<name>A0A9P4VLY2_9PEZI</name>
<dbReference type="AlphaFoldDB" id="A0A9P4VLY2"/>
<proteinExistence type="predicted"/>
<evidence type="ECO:0000313" key="3">
    <source>
        <dbReference type="Proteomes" id="UP000799429"/>
    </source>
</evidence>
<reference evidence="2" key="1">
    <citation type="journal article" date="2020" name="Stud. Mycol.">
        <title>101 Dothideomycetes genomes: a test case for predicting lifestyles and emergence of pathogens.</title>
        <authorList>
            <person name="Haridas S."/>
            <person name="Albert R."/>
            <person name="Binder M."/>
            <person name="Bloem J."/>
            <person name="Labutti K."/>
            <person name="Salamov A."/>
            <person name="Andreopoulos B."/>
            <person name="Baker S."/>
            <person name="Barry K."/>
            <person name="Bills G."/>
            <person name="Bluhm B."/>
            <person name="Cannon C."/>
            <person name="Castanera R."/>
            <person name="Culley D."/>
            <person name="Daum C."/>
            <person name="Ezra D."/>
            <person name="Gonzalez J."/>
            <person name="Henrissat B."/>
            <person name="Kuo A."/>
            <person name="Liang C."/>
            <person name="Lipzen A."/>
            <person name="Lutzoni F."/>
            <person name="Magnuson J."/>
            <person name="Mondo S."/>
            <person name="Nolan M."/>
            <person name="Ohm R."/>
            <person name="Pangilinan J."/>
            <person name="Park H.-J."/>
            <person name="Ramirez L."/>
            <person name="Alfaro M."/>
            <person name="Sun H."/>
            <person name="Tritt A."/>
            <person name="Yoshinaga Y."/>
            <person name="Zwiers L.-H."/>
            <person name="Turgeon B."/>
            <person name="Goodwin S."/>
            <person name="Spatafora J."/>
            <person name="Crous P."/>
            <person name="Grigoriev I."/>
        </authorList>
    </citation>
    <scope>NUCLEOTIDE SEQUENCE</scope>
    <source>
        <strain evidence="2">CBS 101060</strain>
    </source>
</reference>
<sequence>MPHLRHQSSESNGLSLSSQSTRSADHSSNYSHSTAPTEYSQPSPNVELDKMDGASSFETYASSMDDVESDVEDEYTHNYNFPEPTAIPATPRDFADLFPSPRTLTISHDDSTYDGNMNLSLYVPVETRYGKQDIGLFHLRIHDLAKREFSFRRYGRDSGREICHSVRMQDNPVHQRLFEARQSFSMSLVKPFTKHNNDSTSSGLKRRDSGYESMLSDFSDYSVKKGNLESRLTNTIQLEFSNYAHIDVVKRTTKKQKHYDFEYWGSDYSWHVTKKSQKGAEDFSYHLYKRGKDDALAHIAPRQKTPAEVREEVAKGGWIPNSAFWFTEAVEPDVGDVIISTGMIALVDDRIRSHFHSKHGPQPRIPNSNNASVNVEHASHRRLFNDVFHRSSRSNAVA</sequence>
<gene>
    <name evidence="2" type="ORF">M501DRAFT_940592</name>
</gene>
<keyword evidence="3" id="KW-1185">Reference proteome</keyword>
<comment type="caution">
    <text evidence="2">The sequence shown here is derived from an EMBL/GenBank/DDBJ whole genome shotgun (WGS) entry which is preliminary data.</text>
</comment>
<evidence type="ECO:0000313" key="2">
    <source>
        <dbReference type="EMBL" id="KAF2836053.1"/>
    </source>
</evidence>